<dbReference type="Pfam" id="PF04402">
    <property type="entry name" value="SIMPL"/>
    <property type="match status" value="1"/>
</dbReference>
<organism evidence="2 3">
    <name type="scientific">Pseudoalteromonas atlantica</name>
    <name type="common">Alteromonas atlantica</name>
    <dbReference type="NCBI Taxonomy" id="288"/>
    <lineage>
        <taxon>Bacteria</taxon>
        <taxon>Pseudomonadati</taxon>
        <taxon>Pseudomonadota</taxon>
        <taxon>Gammaproteobacteria</taxon>
        <taxon>Alteromonadales</taxon>
        <taxon>Pseudoalteromonadaceae</taxon>
        <taxon>Pseudoalteromonas</taxon>
    </lineage>
</organism>
<dbReference type="Gene3D" id="3.30.110.170">
    <property type="entry name" value="Protein of unknown function (DUF541), domain 1"/>
    <property type="match status" value="1"/>
</dbReference>
<evidence type="ECO:0008006" key="4">
    <source>
        <dbReference type="Google" id="ProtNLM"/>
    </source>
</evidence>
<comment type="caution">
    <text evidence="2">The sequence shown here is derived from an EMBL/GenBank/DDBJ whole genome shotgun (WGS) entry which is preliminary data.</text>
</comment>
<gene>
    <name evidence="2" type="ORF">PAT01_02820</name>
</gene>
<keyword evidence="3" id="KW-1185">Reference proteome</keyword>
<dbReference type="Gene3D" id="3.30.70.2970">
    <property type="entry name" value="Protein of unknown function (DUF541), domain 2"/>
    <property type="match status" value="1"/>
</dbReference>
<dbReference type="PANTHER" id="PTHR34387">
    <property type="entry name" value="SLR1258 PROTEIN"/>
    <property type="match status" value="1"/>
</dbReference>
<dbReference type="PANTHER" id="PTHR34387:SF1">
    <property type="entry name" value="PERIPLASMIC IMMUNOGENIC PROTEIN"/>
    <property type="match status" value="1"/>
</dbReference>
<proteinExistence type="predicted"/>
<name>A0ABQ0U915_PSEAF</name>
<evidence type="ECO:0000313" key="3">
    <source>
        <dbReference type="Proteomes" id="UP000321189"/>
    </source>
</evidence>
<feature type="chain" id="PRO_5046807723" description="SIMPL domain-containing protein" evidence="1">
    <location>
        <begin position="28"/>
        <end position="246"/>
    </location>
</feature>
<accession>A0ABQ0U915</accession>
<evidence type="ECO:0000256" key="1">
    <source>
        <dbReference type="SAM" id="SignalP"/>
    </source>
</evidence>
<protein>
    <recommendedName>
        <fullName evidence="4">SIMPL domain-containing protein</fullName>
    </recommendedName>
</protein>
<dbReference type="InterPro" id="IPR052022">
    <property type="entry name" value="26kDa_periplasmic_antigen"/>
</dbReference>
<reference evidence="2 3" key="1">
    <citation type="submission" date="2019-07" db="EMBL/GenBank/DDBJ databases">
        <title>Whole genome shotgun sequence of Pseudoalteromonas atlantica NBRC 103033.</title>
        <authorList>
            <person name="Hosoyama A."/>
            <person name="Uohara A."/>
            <person name="Ohji S."/>
            <person name="Ichikawa N."/>
        </authorList>
    </citation>
    <scope>NUCLEOTIDE SEQUENCE [LARGE SCALE GENOMIC DNA]</scope>
    <source>
        <strain evidence="2 3">NBRC 103033</strain>
    </source>
</reference>
<dbReference type="InterPro" id="IPR007497">
    <property type="entry name" value="SIMPL/DUF541"/>
</dbReference>
<keyword evidence="1" id="KW-0732">Signal</keyword>
<sequence>MDNAMKTHILLLSSAIALSTLSLDAHANSTPNAPHIYVKGEATVTTMPDYVQLSVGIVEIDKDLIDAKNKADKTMAKAIKLVKELGIKDGNINAGHISINRESQYNRSSGEQEFKGFRVSRTLSVKLSQIEKYPQLLQNLVNNGINQINQTQFLASNYEELHKQAQKLAIQDARKAAKELSADYGVELKGLYTASLSPMNVPAQPYARSEKTMMVADSAPGNFVPDAYHAGEIKVTASSYAVYFID</sequence>
<evidence type="ECO:0000313" key="2">
    <source>
        <dbReference type="EMBL" id="GEK74978.1"/>
    </source>
</evidence>
<dbReference type="EMBL" id="BJUT01000001">
    <property type="protein sequence ID" value="GEK74978.1"/>
    <property type="molecule type" value="Genomic_DNA"/>
</dbReference>
<dbReference type="Proteomes" id="UP000321189">
    <property type="component" value="Unassembled WGS sequence"/>
</dbReference>
<feature type="signal peptide" evidence="1">
    <location>
        <begin position="1"/>
        <end position="27"/>
    </location>
</feature>